<dbReference type="Proteomes" id="UP000075787">
    <property type="component" value="Unassembled WGS sequence"/>
</dbReference>
<proteinExistence type="predicted"/>
<evidence type="ECO:0000313" key="1">
    <source>
        <dbReference type="EMBL" id="KYO56894.1"/>
    </source>
</evidence>
<dbReference type="GeneID" id="97241313"/>
<dbReference type="OrthoDB" id="8421149at2"/>
<reference evidence="1 2" key="1">
    <citation type="submission" date="2015-12" db="EMBL/GenBank/DDBJ databases">
        <title>Genome sequence of Tistrella mobilis MCCC 1A02139.</title>
        <authorList>
            <person name="Lu L."/>
            <person name="Lai Q."/>
            <person name="Shao Z."/>
            <person name="Qian P."/>
        </authorList>
    </citation>
    <scope>NUCLEOTIDE SEQUENCE [LARGE SCALE GENOMIC DNA]</scope>
    <source>
        <strain evidence="1 2">MCCC 1A02139</strain>
    </source>
</reference>
<dbReference type="AlphaFoldDB" id="A0A162LSM2"/>
<organism evidence="1 2">
    <name type="scientific">Tistrella mobilis</name>
    <dbReference type="NCBI Taxonomy" id="171437"/>
    <lineage>
        <taxon>Bacteria</taxon>
        <taxon>Pseudomonadati</taxon>
        <taxon>Pseudomonadota</taxon>
        <taxon>Alphaproteobacteria</taxon>
        <taxon>Geminicoccales</taxon>
        <taxon>Geminicoccaceae</taxon>
        <taxon>Tistrella</taxon>
    </lineage>
</organism>
<accession>A0A162LSM2</accession>
<dbReference type="RefSeq" id="WP_062761800.1">
    <property type="nucleotide sequence ID" value="NZ_CP121045.1"/>
</dbReference>
<protein>
    <submittedName>
        <fullName evidence="1">Uncharacterized protein</fullName>
    </submittedName>
</protein>
<dbReference type="EMBL" id="LPZR01000035">
    <property type="protein sequence ID" value="KYO56894.1"/>
    <property type="molecule type" value="Genomic_DNA"/>
</dbReference>
<gene>
    <name evidence="1" type="ORF">AUP44_02535</name>
</gene>
<dbReference type="Pfam" id="PF20036">
    <property type="entry name" value="Gp13-like"/>
    <property type="match status" value="1"/>
</dbReference>
<name>A0A162LSM2_9PROT</name>
<evidence type="ECO:0000313" key="2">
    <source>
        <dbReference type="Proteomes" id="UP000075787"/>
    </source>
</evidence>
<dbReference type="InterPro" id="IPR045404">
    <property type="entry name" value="Gp13-like"/>
</dbReference>
<sequence>MTIGTRQDFRIAPEEFFGGMVEVVEQNADAFNAASGGAIRLVPERRRGHYAAESFISRVASLVTRRDIDGVGGVADTPLAQAETVGIKINRRIGPVANTLDSLRKLGRDPGEMSFLLGRQIGKAVAVDYVDTALRAASAALSGVGALDLDVSGEADPGLAHGTLVRAMARLGDAGGRISCFVMHSKPYYDLMAQSVADKVFEVAGVTIYQGTVASFGRPTLVIDSPALVTPGTPDRYRVLGLVEDAIEVAESEERSIVSDVITGLENLVMRIQGEYAFNVRLRGFAWDVVAGGINPTDAALEQKTNWQVAAADVKSLAGVRLTVA</sequence>
<comment type="caution">
    <text evidence="1">The sequence shown here is derived from an EMBL/GenBank/DDBJ whole genome shotgun (WGS) entry which is preliminary data.</text>
</comment>